<protein>
    <submittedName>
        <fullName evidence="2">Uncharacterized protein</fullName>
    </submittedName>
</protein>
<dbReference type="EMBL" id="CP104694">
    <property type="protein sequence ID" value="UXI66436.1"/>
    <property type="molecule type" value="Genomic_DNA"/>
</dbReference>
<evidence type="ECO:0000313" key="2">
    <source>
        <dbReference type="EMBL" id="UXI66436.1"/>
    </source>
</evidence>
<proteinExistence type="predicted"/>
<organism evidence="2 3">
    <name type="scientific">Tahibacter amnicola</name>
    <dbReference type="NCBI Taxonomy" id="2976241"/>
    <lineage>
        <taxon>Bacteria</taxon>
        <taxon>Pseudomonadati</taxon>
        <taxon>Pseudomonadota</taxon>
        <taxon>Gammaproteobacteria</taxon>
        <taxon>Lysobacterales</taxon>
        <taxon>Rhodanobacteraceae</taxon>
        <taxon>Tahibacter</taxon>
    </lineage>
</organism>
<accession>A0ABY6BA74</accession>
<sequence length="182" mass="19796">MATIRPYALLTSVRGRCLFVAVCGMFAATAQAQVTDRLFANGFDNRHTHVFSGVIQESPYFGSPDSYGLPNGRSDAMASPVNARLRVDRNCEASTLYAQLHSTEATYTGTTILLNVNGLDTLLACNMSNALPTCSDTVHKIGLGPNDTVTLVITPKMPSRPLTNVDTEMKVVVRFGWTCREF</sequence>
<keyword evidence="1" id="KW-0732">Signal</keyword>
<feature type="chain" id="PRO_5045779319" evidence="1">
    <location>
        <begin position="33"/>
        <end position="182"/>
    </location>
</feature>
<dbReference type="Proteomes" id="UP001064632">
    <property type="component" value="Chromosome"/>
</dbReference>
<name>A0ABY6BA74_9GAMM</name>
<feature type="signal peptide" evidence="1">
    <location>
        <begin position="1"/>
        <end position="32"/>
    </location>
</feature>
<keyword evidence="3" id="KW-1185">Reference proteome</keyword>
<dbReference type="RefSeq" id="WP_261693420.1">
    <property type="nucleotide sequence ID" value="NZ_CP104694.1"/>
</dbReference>
<gene>
    <name evidence="2" type="ORF">N4264_16990</name>
</gene>
<evidence type="ECO:0000256" key="1">
    <source>
        <dbReference type="SAM" id="SignalP"/>
    </source>
</evidence>
<reference evidence="2" key="1">
    <citation type="submission" date="2022-09" db="EMBL/GenBank/DDBJ databases">
        <title>Tahibacter sp. nov., isolated from a fresh water.</title>
        <authorList>
            <person name="Baek J.H."/>
            <person name="Lee J.K."/>
            <person name="Kim J.M."/>
            <person name="Jeon C.O."/>
        </authorList>
    </citation>
    <scope>NUCLEOTIDE SEQUENCE</scope>
    <source>
        <strain evidence="2">W38</strain>
    </source>
</reference>
<evidence type="ECO:0000313" key="3">
    <source>
        <dbReference type="Proteomes" id="UP001064632"/>
    </source>
</evidence>